<name>A0A914HLK9_GLORO</name>
<reference evidence="3" key="1">
    <citation type="submission" date="2022-11" db="UniProtKB">
        <authorList>
            <consortium name="WormBaseParasite"/>
        </authorList>
    </citation>
    <scope>IDENTIFICATION</scope>
</reference>
<protein>
    <submittedName>
        <fullName evidence="3">Uncharacterized protein</fullName>
    </submittedName>
</protein>
<keyword evidence="2" id="KW-1185">Reference proteome</keyword>
<evidence type="ECO:0000313" key="3">
    <source>
        <dbReference type="WBParaSite" id="Gr19_v10_g2258.t1"/>
    </source>
</evidence>
<dbReference type="WBParaSite" id="Gr19_v10_g2258.t1">
    <property type="protein sequence ID" value="Gr19_v10_g2258.t1"/>
    <property type="gene ID" value="Gr19_v10_g2258"/>
</dbReference>
<proteinExistence type="predicted"/>
<accession>A0A914HLK9</accession>
<evidence type="ECO:0000256" key="1">
    <source>
        <dbReference type="SAM" id="MobiDB-lite"/>
    </source>
</evidence>
<evidence type="ECO:0000313" key="2">
    <source>
        <dbReference type="Proteomes" id="UP000887572"/>
    </source>
</evidence>
<dbReference type="AlphaFoldDB" id="A0A914HLK9"/>
<dbReference type="Proteomes" id="UP000887572">
    <property type="component" value="Unplaced"/>
</dbReference>
<organism evidence="2 3">
    <name type="scientific">Globodera rostochiensis</name>
    <name type="common">Golden nematode worm</name>
    <name type="synonym">Heterodera rostochiensis</name>
    <dbReference type="NCBI Taxonomy" id="31243"/>
    <lineage>
        <taxon>Eukaryota</taxon>
        <taxon>Metazoa</taxon>
        <taxon>Ecdysozoa</taxon>
        <taxon>Nematoda</taxon>
        <taxon>Chromadorea</taxon>
        <taxon>Rhabditida</taxon>
        <taxon>Tylenchina</taxon>
        <taxon>Tylenchomorpha</taxon>
        <taxon>Tylenchoidea</taxon>
        <taxon>Heteroderidae</taxon>
        <taxon>Heteroderinae</taxon>
        <taxon>Globodera</taxon>
    </lineage>
</organism>
<feature type="region of interest" description="Disordered" evidence="1">
    <location>
        <begin position="28"/>
        <end position="55"/>
    </location>
</feature>
<sequence length="117" mass="13591">MTDGELYLCYGYVKSTFFVLGLDRPDANGQTQTALRRKRPDANGQTQTARRNWPDANDPYSHIYIEWPDKITSWSGTSDTADQLKRTVFRSISIDMRPISRIRVLRRFRSMLDWTGA</sequence>